<feature type="domain" description="BON" evidence="4">
    <location>
        <begin position="38"/>
        <end position="106"/>
    </location>
</feature>
<dbReference type="Pfam" id="PF04972">
    <property type="entry name" value="BON"/>
    <property type="match status" value="1"/>
</dbReference>
<gene>
    <name evidence="6" type="ORF">ULVI_08330</name>
</gene>
<keyword evidence="7" id="KW-1185">Reference proteome</keyword>
<dbReference type="AlphaFoldDB" id="A0A167HGL3"/>
<sequence length="165" mass="17883">MGLFTFIKDAGAKIFGIGKTSAEKKAEATAAANAKEANEDRQAEQHLREVVSDLGLEVENLNISIKDDMATVTGKAANQATREKIVLVVGNSAGIASVQDNMEVEVQEPEATFHTVEKGDTLSKIAKNVYGDAMKYPVIFEANKPMLKHPDKIYPGQVLRIPNLD</sequence>
<evidence type="ECO:0000313" key="6">
    <source>
        <dbReference type="EMBL" id="OAB78585.1"/>
    </source>
</evidence>
<dbReference type="InterPro" id="IPR007055">
    <property type="entry name" value="BON_dom"/>
</dbReference>
<dbReference type="FunFam" id="3.10.350.10:FF:000001">
    <property type="entry name" value="Peptidoglycan-binding protein LysM"/>
    <property type="match status" value="1"/>
</dbReference>
<dbReference type="GO" id="GO:0005737">
    <property type="term" value="C:cytoplasm"/>
    <property type="evidence" value="ECO:0007669"/>
    <property type="project" value="UniProtKB-SubCell"/>
</dbReference>
<dbReference type="Gene3D" id="3.10.350.10">
    <property type="entry name" value="LysM domain"/>
    <property type="match status" value="1"/>
</dbReference>
<evidence type="ECO:0000256" key="2">
    <source>
        <dbReference type="ARBA" id="ARBA00022490"/>
    </source>
</evidence>
<feature type="domain" description="LysM" evidence="5">
    <location>
        <begin position="112"/>
        <end position="161"/>
    </location>
</feature>
<evidence type="ECO:0000259" key="5">
    <source>
        <dbReference type="PROSITE" id="PS51782"/>
    </source>
</evidence>
<comment type="caution">
    <text evidence="6">The sequence shown here is derived from an EMBL/GenBank/DDBJ whole genome shotgun (WGS) entry which is preliminary data.</text>
</comment>
<dbReference type="InterPro" id="IPR018392">
    <property type="entry name" value="LysM"/>
</dbReference>
<dbReference type="OrthoDB" id="370541at2"/>
<dbReference type="InterPro" id="IPR036779">
    <property type="entry name" value="LysM_dom_sf"/>
</dbReference>
<dbReference type="RefSeq" id="WP_068591723.1">
    <property type="nucleotide sequence ID" value="NZ_LRXL01000037.1"/>
</dbReference>
<dbReference type="PROSITE" id="PS50914">
    <property type="entry name" value="BON"/>
    <property type="match status" value="1"/>
</dbReference>
<protein>
    <recommendedName>
        <fullName evidence="3">Potassium binding protein Kbp</fullName>
    </recommendedName>
</protein>
<dbReference type="EMBL" id="LRXL01000037">
    <property type="protein sequence ID" value="OAB78585.1"/>
    <property type="molecule type" value="Genomic_DNA"/>
</dbReference>
<dbReference type="Proteomes" id="UP000077013">
    <property type="component" value="Unassembled WGS sequence"/>
</dbReference>
<evidence type="ECO:0000256" key="3">
    <source>
        <dbReference type="ARBA" id="ARBA00072219"/>
    </source>
</evidence>
<dbReference type="PANTHER" id="PTHR34700:SF8">
    <property type="entry name" value="POTASSIUM BINDING PROTEIN KBP"/>
    <property type="match status" value="1"/>
</dbReference>
<dbReference type="PANTHER" id="PTHR34700">
    <property type="entry name" value="POTASSIUM BINDING PROTEIN KBP"/>
    <property type="match status" value="1"/>
</dbReference>
<dbReference type="Pfam" id="PF01476">
    <property type="entry name" value="LysM"/>
    <property type="match status" value="1"/>
</dbReference>
<dbReference type="CDD" id="cd00118">
    <property type="entry name" value="LysM"/>
    <property type="match status" value="1"/>
</dbReference>
<evidence type="ECO:0000259" key="4">
    <source>
        <dbReference type="PROSITE" id="PS50914"/>
    </source>
</evidence>
<dbReference type="STRING" id="1763537.ULVI_08330"/>
<dbReference type="NCBIfam" id="NF008399">
    <property type="entry name" value="PRK11198.1"/>
    <property type="match status" value="1"/>
</dbReference>
<evidence type="ECO:0000313" key="7">
    <source>
        <dbReference type="Proteomes" id="UP000077013"/>
    </source>
</evidence>
<dbReference type="SUPFAM" id="SSF54106">
    <property type="entry name" value="LysM domain"/>
    <property type="match status" value="1"/>
</dbReference>
<comment type="subcellular location">
    <subcellularLocation>
        <location evidence="1">Cytoplasm</location>
    </subcellularLocation>
</comment>
<name>A0A167HGL3_9FLAO</name>
<reference evidence="6 7" key="1">
    <citation type="submission" date="2016-02" db="EMBL/GenBank/DDBJ databases">
        <title>Ulvibacter sp. LPB0005, isolated from Thais luteostoma.</title>
        <authorList>
            <person name="Shin S.-K."/>
            <person name="Yi H."/>
        </authorList>
    </citation>
    <scope>NUCLEOTIDE SEQUENCE [LARGE SCALE GENOMIC DNA]</scope>
    <source>
        <strain evidence="6 7">LPB0005</strain>
    </source>
</reference>
<proteinExistence type="predicted"/>
<dbReference type="SMART" id="SM00257">
    <property type="entry name" value="LysM"/>
    <property type="match status" value="1"/>
</dbReference>
<evidence type="ECO:0000256" key="1">
    <source>
        <dbReference type="ARBA" id="ARBA00004496"/>
    </source>
</evidence>
<dbReference type="InterPro" id="IPR052196">
    <property type="entry name" value="Bact_Kbp"/>
</dbReference>
<accession>A0A167HGL3</accession>
<organism evidence="6 7">
    <name type="scientific">Cochleicola gelatinilyticus</name>
    <dbReference type="NCBI Taxonomy" id="1763537"/>
    <lineage>
        <taxon>Bacteria</taxon>
        <taxon>Pseudomonadati</taxon>
        <taxon>Bacteroidota</taxon>
        <taxon>Flavobacteriia</taxon>
        <taxon>Flavobacteriales</taxon>
        <taxon>Flavobacteriaceae</taxon>
        <taxon>Cochleicola</taxon>
    </lineage>
</organism>
<dbReference type="PROSITE" id="PS51782">
    <property type="entry name" value="LYSM"/>
    <property type="match status" value="1"/>
</dbReference>
<keyword evidence="2" id="KW-0963">Cytoplasm</keyword>